<dbReference type="Proteomes" id="UP000254841">
    <property type="component" value="Unassembled WGS sequence"/>
</dbReference>
<sequence length="381" mass="43273">MRPHIAMLADFDTTKRPRPHRMISALKDIAQMFVIAREASQENGARCFSFPAPESNAQTRTKEQNARIHFLCEQGDFAPLIYTKNRATIPKILESLPRLNLIIVEDLALLPFACDYKEKYPCKILVDLREFYPLEYEDKQWLEGLGRFFTHLCKHYLPKADCCLCVSTPIIDRYAKDFGITSILYYSLPPYHSLTPSAISTPIKLIYHGLISEERGSTNLLELAKELGEGYEIYCQVLSNNSDFLARFIAQAAPIPNCHILPPVSLEEIIPSCNDFDIGIISLQDTSFNNKNAMPNKLFEYIQSRLCVVATPLDSIREFFRHYEVGITSSDFSASSLAQAVRSLSPAQIMAYKIRSHSHAQELSLESNAKKARQIVRDLLK</sequence>
<protein>
    <submittedName>
        <fullName evidence="1">Capsular polysaccharide synthesis enzyme Cap5I</fullName>
    </submittedName>
</protein>
<dbReference type="EMBL" id="UGHV01000001">
    <property type="protein sequence ID" value="STO97314.1"/>
    <property type="molecule type" value="Genomic_DNA"/>
</dbReference>
<accession>A0A377J4Y4</accession>
<organism evidence="1 2">
    <name type="scientific">Helicobacter canis</name>
    <dbReference type="NCBI Taxonomy" id="29419"/>
    <lineage>
        <taxon>Bacteria</taxon>
        <taxon>Pseudomonadati</taxon>
        <taxon>Campylobacterota</taxon>
        <taxon>Epsilonproteobacteria</taxon>
        <taxon>Campylobacterales</taxon>
        <taxon>Helicobacteraceae</taxon>
        <taxon>Helicobacter</taxon>
    </lineage>
</organism>
<dbReference type="RefSeq" id="WP_115011559.1">
    <property type="nucleotide sequence ID" value="NZ_UGHV01000001.1"/>
</dbReference>
<dbReference type="SUPFAM" id="SSF53756">
    <property type="entry name" value="UDP-Glycosyltransferase/glycogen phosphorylase"/>
    <property type="match status" value="1"/>
</dbReference>
<dbReference type="Gene3D" id="3.40.50.2000">
    <property type="entry name" value="Glycogen Phosphorylase B"/>
    <property type="match status" value="1"/>
</dbReference>
<name>A0A377J4Y4_9HELI</name>
<dbReference type="OrthoDB" id="9815351at2"/>
<reference evidence="1 2" key="1">
    <citation type="submission" date="2018-06" db="EMBL/GenBank/DDBJ databases">
        <authorList>
            <consortium name="Pathogen Informatics"/>
            <person name="Doyle S."/>
        </authorList>
    </citation>
    <scope>NUCLEOTIDE SEQUENCE [LARGE SCALE GENOMIC DNA]</scope>
    <source>
        <strain evidence="1 2">NCTC12410</strain>
    </source>
</reference>
<dbReference type="AlphaFoldDB" id="A0A377J4Y4"/>
<gene>
    <name evidence="1" type="ORF">NCTC12410_01139</name>
</gene>
<evidence type="ECO:0000313" key="1">
    <source>
        <dbReference type="EMBL" id="STO97314.1"/>
    </source>
</evidence>
<proteinExistence type="predicted"/>
<evidence type="ECO:0000313" key="2">
    <source>
        <dbReference type="Proteomes" id="UP000254841"/>
    </source>
</evidence>